<keyword evidence="8" id="KW-1185">Reference proteome</keyword>
<dbReference type="RefSeq" id="WP_093924436.1">
    <property type="nucleotide sequence ID" value="NZ_FOMW01000009.1"/>
</dbReference>
<feature type="transmembrane region" description="Helical" evidence="5">
    <location>
        <begin position="163"/>
        <end position="187"/>
    </location>
</feature>
<evidence type="ECO:0000256" key="5">
    <source>
        <dbReference type="SAM" id="Phobius"/>
    </source>
</evidence>
<evidence type="ECO:0000313" key="7">
    <source>
        <dbReference type="EMBL" id="SFE70711.1"/>
    </source>
</evidence>
<proteinExistence type="predicted"/>
<dbReference type="STRING" id="74348.SAMN04488523_109202"/>
<accession>A0A1I2CQX3</accession>
<feature type="transmembrane region" description="Helical" evidence="5">
    <location>
        <begin position="68"/>
        <end position="88"/>
    </location>
</feature>
<evidence type="ECO:0000256" key="4">
    <source>
        <dbReference type="ARBA" id="ARBA00023136"/>
    </source>
</evidence>
<name>A0A1I2CQX3_9RHOB</name>
<dbReference type="InterPro" id="IPR006977">
    <property type="entry name" value="Yip1_dom"/>
</dbReference>
<dbReference type="GO" id="GO:0016020">
    <property type="term" value="C:membrane"/>
    <property type="evidence" value="ECO:0007669"/>
    <property type="project" value="UniProtKB-SubCell"/>
</dbReference>
<evidence type="ECO:0000259" key="6">
    <source>
        <dbReference type="Pfam" id="PF04893"/>
    </source>
</evidence>
<protein>
    <submittedName>
        <fullName evidence="7">Yip1 domain-containing protein</fullName>
    </submittedName>
</protein>
<dbReference type="Proteomes" id="UP000198977">
    <property type="component" value="Unassembled WGS sequence"/>
</dbReference>
<reference evidence="7 8" key="1">
    <citation type="submission" date="2016-10" db="EMBL/GenBank/DDBJ databases">
        <authorList>
            <person name="de Groot N.N."/>
        </authorList>
    </citation>
    <scope>NUCLEOTIDE SEQUENCE [LARGE SCALE GENOMIC DNA]</scope>
    <source>
        <strain evidence="7 8">DSM 11443</strain>
    </source>
</reference>
<evidence type="ECO:0000256" key="3">
    <source>
        <dbReference type="ARBA" id="ARBA00022989"/>
    </source>
</evidence>
<dbReference type="Pfam" id="PF04893">
    <property type="entry name" value="Yip1"/>
    <property type="match status" value="1"/>
</dbReference>
<evidence type="ECO:0000256" key="1">
    <source>
        <dbReference type="ARBA" id="ARBA00004141"/>
    </source>
</evidence>
<keyword evidence="2 5" id="KW-0812">Transmembrane</keyword>
<organism evidence="7 8">
    <name type="scientific">Sulfitobacter brevis</name>
    <dbReference type="NCBI Taxonomy" id="74348"/>
    <lineage>
        <taxon>Bacteria</taxon>
        <taxon>Pseudomonadati</taxon>
        <taxon>Pseudomonadota</taxon>
        <taxon>Alphaproteobacteria</taxon>
        <taxon>Rhodobacterales</taxon>
        <taxon>Roseobacteraceae</taxon>
        <taxon>Sulfitobacter</taxon>
    </lineage>
</organism>
<feature type="transmembrane region" description="Helical" evidence="5">
    <location>
        <begin position="100"/>
        <end position="124"/>
    </location>
</feature>
<sequence>MIDIDFKALALLTLRDPRAAAQQIIGFNFPRDVLWTGLALVALANTVIIVLLLAMSPPNIALPSYFDAPLAMFVLLAGTSVVYIHAIYWTGVAIGGKGSLLDVVALVVWLLVLRVAAQLAVVILTLAAPMLALLLSLVVSVWGFWIMLNFISEALHLPTLFHAFAVLVIGAIGLVLGLGFLLTLIGLSAQGVFAHV</sequence>
<gene>
    <name evidence="7" type="ORF">SAMN04488523_109202</name>
</gene>
<keyword evidence="4 5" id="KW-0472">Membrane</keyword>
<dbReference type="EMBL" id="FOMW01000009">
    <property type="protein sequence ID" value="SFE70711.1"/>
    <property type="molecule type" value="Genomic_DNA"/>
</dbReference>
<evidence type="ECO:0000256" key="2">
    <source>
        <dbReference type="ARBA" id="ARBA00022692"/>
    </source>
</evidence>
<comment type="subcellular location">
    <subcellularLocation>
        <location evidence="1">Membrane</location>
        <topology evidence="1">Multi-pass membrane protein</topology>
    </subcellularLocation>
</comment>
<feature type="transmembrane region" description="Helical" evidence="5">
    <location>
        <begin position="130"/>
        <end position="151"/>
    </location>
</feature>
<feature type="domain" description="Yip1" evidence="6">
    <location>
        <begin position="13"/>
        <end position="176"/>
    </location>
</feature>
<evidence type="ECO:0000313" key="8">
    <source>
        <dbReference type="Proteomes" id="UP000198977"/>
    </source>
</evidence>
<dbReference type="AlphaFoldDB" id="A0A1I2CQX3"/>
<keyword evidence="3 5" id="KW-1133">Transmembrane helix</keyword>
<dbReference type="OrthoDB" id="7872013at2"/>
<feature type="transmembrane region" description="Helical" evidence="5">
    <location>
        <begin position="33"/>
        <end position="56"/>
    </location>
</feature>